<protein>
    <submittedName>
        <fullName evidence="1">Uncharacterized protein</fullName>
    </submittedName>
</protein>
<comment type="caution">
    <text evidence="1">The sequence shown here is derived from an EMBL/GenBank/DDBJ whole genome shotgun (WGS) entry which is preliminary data.</text>
</comment>
<dbReference type="Proteomes" id="UP000225889">
    <property type="component" value="Unassembled WGS sequence"/>
</dbReference>
<gene>
    <name evidence="1" type="ORF">CSX01_11855</name>
</gene>
<dbReference type="EMBL" id="PDYF01000031">
    <property type="protein sequence ID" value="PHU34252.1"/>
    <property type="molecule type" value="Genomic_DNA"/>
</dbReference>
<accession>A0A2G3DTA1</accession>
<sequence>MLWFKSRFMTELNDRMCGKMCITCRYDKNIEIFLRDLVSYTIKKYHDEIDISNLKSIELIDSAEIDLKTDGRTCEEGTKIILTSRLFDKLPEYNIKTLEDNKVFMTIVNTLFHEMGHVTDWAKYPNIYNCASNLEEDKRNGIPSLFWLEYLAEKRSCSQIDHTDYCNSFVTTNWRLTKACLYDYFDSTNFVYLNKHLPYFIARKENNNNSKMYLEKIKNQILVNYIIELEEELKVLENQLPFDDVDRLSYLYEIMNKYFKKFNIKWVY</sequence>
<dbReference type="AlphaFoldDB" id="A0A2G3DTA1"/>
<evidence type="ECO:0000313" key="1">
    <source>
        <dbReference type="EMBL" id="PHU34252.1"/>
    </source>
</evidence>
<reference evidence="1 2" key="2">
    <citation type="submission" date="2017-10" db="EMBL/GenBank/DDBJ databases">
        <authorList>
            <person name="Banno H."/>
            <person name="Chua N.-H."/>
        </authorList>
    </citation>
    <scope>NUCLEOTIDE SEQUENCE [LARGE SCALE GENOMIC DNA]</scope>
    <source>
        <strain evidence="1 2">JK626</strain>
    </source>
</reference>
<reference evidence="1 2" key="1">
    <citation type="submission" date="2017-10" db="EMBL/GenBank/DDBJ databases">
        <title>Resolving the taxonomy of Roseburia spp., Eubacterium rectale and Agathobacter spp. through phylogenomic analysis.</title>
        <authorList>
            <person name="Sheridan P.O."/>
            <person name="Walker A.W."/>
            <person name="Duncan S.H."/>
            <person name="Scott K.P."/>
            <person name="Toole P.W.O."/>
            <person name="Luis P."/>
            <person name="Flint H.J."/>
        </authorList>
    </citation>
    <scope>NUCLEOTIDE SEQUENCE [LARGE SCALE GENOMIC DNA]</scope>
    <source>
        <strain evidence="1 2">JK626</strain>
    </source>
</reference>
<proteinExistence type="predicted"/>
<name>A0A2G3DTA1_9FIRM</name>
<evidence type="ECO:0000313" key="2">
    <source>
        <dbReference type="Proteomes" id="UP000225889"/>
    </source>
</evidence>
<organism evidence="1 2">
    <name type="scientific">Pseudobutyrivibrio ruminis</name>
    <dbReference type="NCBI Taxonomy" id="46206"/>
    <lineage>
        <taxon>Bacteria</taxon>
        <taxon>Bacillati</taxon>
        <taxon>Bacillota</taxon>
        <taxon>Clostridia</taxon>
        <taxon>Lachnospirales</taxon>
        <taxon>Lachnospiraceae</taxon>
        <taxon>Pseudobutyrivibrio</taxon>
    </lineage>
</organism>